<dbReference type="KEGG" id="osa:107276305"/>
<dbReference type="GO" id="GO:0009638">
    <property type="term" value="P:phototropism"/>
    <property type="evidence" value="ECO:0007669"/>
    <property type="project" value="InterPro"/>
</dbReference>
<dbReference type="EMBL" id="AP014966">
    <property type="protein sequence ID" value="BAT10781.1"/>
    <property type="molecule type" value="Genomic_DNA"/>
</dbReference>
<name>A0A0P0XTY6_ORYSJ</name>
<dbReference type="eggNOG" id="ENOG502QSBI">
    <property type="taxonomic scope" value="Eukaryota"/>
</dbReference>
<reference evidence="3" key="1">
    <citation type="journal article" date="2005" name="Nature">
        <title>The map-based sequence of the rice genome.</title>
        <authorList>
            <consortium name="International rice genome sequencing project (IRGSP)"/>
            <person name="Matsumoto T."/>
            <person name="Wu J."/>
            <person name="Kanamori H."/>
            <person name="Katayose Y."/>
            <person name="Fujisawa M."/>
            <person name="Namiki N."/>
            <person name="Mizuno H."/>
            <person name="Yamamoto K."/>
            <person name="Antonio B.A."/>
            <person name="Baba T."/>
            <person name="Sakata K."/>
            <person name="Nagamura Y."/>
            <person name="Aoki H."/>
            <person name="Arikawa K."/>
            <person name="Arita K."/>
            <person name="Bito T."/>
            <person name="Chiden Y."/>
            <person name="Fujitsuka N."/>
            <person name="Fukunaka R."/>
            <person name="Hamada M."/>
            <person name="Harada C."/>
            <person name="Hayashi A."/>
            <person name="Hijishita S."/>
            <person name="Honda M."/>
            <person name="Hosokawa S."/>
            <person name="Ichikawa Y."/>
            <person name="Idonuma A."/>
            <person name="Iijima M."/>
            <person name="Ikeda M."/>
            <person name="Ikeno M."/>
            <person name="Ito K."/>
            <person name="Ito S."/>
            <person name="Ito T."/>
            <person name="Ito Y."/>
            <person name="Ito Y."/>
            <person name="Iwabuchi A."/>
            <person name="Kamiya K."/>
            <person name="Karasawa W."/>
            <person name="Kurita K."/>
            <person name="Katagiri S."/>
            <person name="Kikuta A."/>
            <person name="Kobayashi H."/>
            <person name="Kobayashi N."/>
            <person name="Machita K."/>
            <person name="Maehara T."/>
            <person name="Masukawa M."/>
            <person name="Mizubayashi T."/>
            <person name="Mukai Y."/>
            <person name="Nagasaki H."/>
            <person name="Nagata Y."/>
            <person name="Naito S."/>
            <person name="Nakashima M."/>
            <person name="Nakama Y."/>
            <person name="Nakamichi Y."/>
            <person name="Nakamura M."/>
            <person name="Meguro A."/>
            <person name="Negishi M."/>
            <person name="Ohta I."/>
            <person name="Ohta T."/>
            <person name="Okamoto M."/>
            <person name="Ono N."/>
            <person name="Saji S."/>
            <person name="Sakaguchi M."/>
            <person name="Sakai K."/>
            <person name="Shibata M."/>
            <person name="Shimokawa T."/>
            <person name="Song J."/>
            <person name="Takazaki Y."/>
            <person name="Terasawa K."/>
            <person name="Tsugane M."/>
            <person name="Tsuji K."/>
            <person name="Ueda S."/>
            <person name="Waki K."/>
            <person name="Yamagata H."/>
            <person name="Yamamoto M."/>
            <person name="Yamamoto S."/>
            <person name="Yamane H."/>
            <person name="Yoshiki S."/>
            <person name="Yoshihara R."/>
            <person name="Yukawa K."/>
            <person name="Zhong H."/>
            <person name="Yano M."/>
            <person name="Yuan Q."/>
            <person name="Ouyang S."/>
            <person name="Liu J."/>
            <person name="Jones K.M."/>
            <person name="Gansberger K."/>
            <person name="Moffat K."/>
            <person name="Hill J."/>
            <person name="Bera J."/>
            <person name="Fadrosh D."/>
            <person name="Jin S."/>
            <person name="Johri S."/>
            <person name="Kim M."/>
            <person name="Overton L."/>
            <person name="Reardon M."/>
            <person name="Tsitrin T."/>
            <person name="Vuong H."/>
            <person name="Weaver B."/>
            <person name="Ciecko A."/>
            <person name="Tallon L."/>
            <person name="Jackson J."/>
            <person name="Pai G."/>
            <person name="Aken S.V."/>
            <person name="Utterback T."/>
            <person name="Reidmuller S."/>
            <person name="Feldblyum T."/>
            <person name="Hsiao J."/>
            <person name="Zismann V."/>
            <person name="Iobst S."/>
            <person name="de Vazeille A.R."/>
            <person name="Buell C.R."/>
            <person name="Ying K."/>
            <person name="Li Y."/>
            <person name="Lu T."/>
            <person name="Huang Y."/>
            <person name="Zhao Q."/>
            <person name="Feng Q."/>
            <person name="Zhang L."/>
            <person name="Zhu J."/>
            <person name="Weng Q."/>
            <person name="Mu J."/>
            <person name="Lu Y."/>
            <person name="Fan D."/>
            <person name="Liu Y."/>
            <person name="Guan J."/>
            <person name="Zhang Y."/>
            <person name="Yu S."/>
            <person name="Liu X."/>
            <person name="Zhang Y."/>
            <person name="Hong G."/>
            <person name="Han B."/>
            <person name="Choisne N."/>
            <person name="Demange N."/>
            <person name="Orjeda G."/>
            <person name="Samain S."/>
            <person name="Cattolico L."/>
            <person name="Pelletier E."/>
            <person name="Couloux A."/>
            <person name="Segurens B."/>
            <person name="Wincker P."/>
            <person name="D'Hont A."/>
            <person name="Scarpelli C."/>
            <person name="Weissenbach J."/>
            <person name="Salanoubat M."/>
            <person name="Quetier F."/>
            <person name="Yu Y."/>
            <person name="Kim H.R."/>
            <person name="Rambo T."/>
            <person name="Currie J."/>
            <person name="Collura K."/>
            <person name="Luo M."/>
            <person name="Yang T."/>
            <person name="Ammiraju J.S.S."/>
            <person name="Engler F."/>
            <person name="Soderlund C."/>
            <person name="Wing R.A."/>
            <person name="Palmer L.E."/>
            <person name="de la Bastide M."/>
            <person name="Spiegel L."/>
            <person name="Nascimento L."/>
            <person name="Zutavern T."/>
            <person name="O'Shaughnessy A."/>
            <person name="Dike S."/>
            <person name="Dedhia N."/>
            <person name="Preston R."/>
            <person name="Balija V."/>
            <person name="McCombie W.R."/>
            <person name="Chow T."/>
            <person name="Chen H."/>
            <person name="Chung M."/>
            <person name="Chen C."/>
            <person name="Shaw J."/>
            <person name="Wu H."/>
            <person name="Hsiao K."/>
            <person name="Chao Y."/>
            <person name="Chu M."/>
            <person name="Cheng C."/>
            <person name="Hour A."/>
            <person name="Lee P."/>
            <person name="Lin S."/>
            <person name="Lin Y."/>
            <person name="Liou J."/>
            <person name="Liu S."/>
            <person name="Hsing Y."/>
            <person name="Raghuvanshi S."/>
            <person name="Mohanty A."/>
            <person name="Bharti A.K."/>
            <person name="Gaur A."/>
            <person name="Gupta V."/>
            <person name="Kumar D."/>
            <person name="Ravi V."/>
            <person name="Vij S."/>
            <person name="Kapur A."/>
            <person name="Khurana P."/>
            <person name="Khurana P."/>
            <person name="Khurana J.P."/>
            <person name="Tyagi A.K."/>
            <person name="Gaikwad K."/>
            <person name="Singh A."/>
            <person name="Dalal V."/>
            <person name="Srivastava S."/>
            <person name="Dixit A."/>
            <person name="Pal A.K."/>
            <person name="Ghazi I.A."/>
            <person name="Yadav M."/>
            <person name="Pandit A."/>
            <person name="Bhargava A."/>
            <person name="Sureshbabu K."/>
            <person name="Batra K."/>
            <person name="Sharma T.R."/>
            <person name="Mohapatra T."/>
            <person name="Singh N.K."/>
            <person name="Messing J."/>
            <person name="Nelson A.B."/>
            <person name="Fuks G."/>
            <person name="Kavchok S."/>
            <person name="Keizer G."/>
            <person name="Linton E."/>
            <person name="Llaca V."/>
            <person name="Song R."/>
            <person name="Tanyolac B."/>
            <person name="Young S."/>
            <person name="Ho-Il K."/>
            <person name="Hahn J.H."/>
            <person name="Sangsakoo G."/>
            <person name="Vanavichit A."/>
            <person name="de Mattos Luiz.A.T."/>
            <person name="Zimmer P.D."/>
            <person name="Malone G."/>
            <person name="Dellagostin O."/>
            <person name="de Oliveira A.C."/>
            <person name="Bevan M."/>
            <person name="Bancroft I."/>
            <person name="Minx P."/>
            <person name="Cordum H."/>
            <person name="Wilson R."/>
            <person name="Cheng Z."/>
            <person name="Jin W."/>
            <person name="Jiang J."/>
            <person name="Leong S.A."/>
            <person name="Iwama H."/>
            <person name="Gojobori T."/>
            <person name="Itoh T."/>
            <person name="Niimura Y."/>
            <person name="Fujii Y."/>
            <person name="Habara T."/>
            <person name="Sakai H."/>
            <person name="Sato Y."/>
            <person name="Wilson G."/>
            <person name="Kumar K."/>
            <person name="McCouch S."/>
            <person name="Juretic N."/>
            <person name="Hoen D."/>
            <person name="Wright S."/>
            <person name="Bruskiewich R."/>
            <person name="Bureau T."/>
            <person name="Miyao A."/>
            <person name="Hirochika H."/>
            <person name="Nishikawa T."/>
            <person name="Kadowaki K."/>
            <person name="Sugiura M."/>
            <person name="Burr B."/>
            <person name="Sasaki T."/>
        </authorList>
    </citation>
    <scope>NUCLEOTIDE SEQUENCE [LARGE SCALE GENOMIC DNA]</scope>
    <source>
        <strain evidence="3">cv. Nipponbare</strain>
    </source>
</reference>
<reference evidence="2 3" key="3">
    <citation type="journal article" date="2013" name="Rice">
        <title>Improvement of the Oryza sativa Nipponbare reference genome using next generation sequence and optical map data.</title>
        <authorList>
            <person name="Kawahara Y."/>
            <person name="de la Bastide M."/>
            <person name="Hamilton J.P."/>
            <person name="Kanamori H."/>
            <person name="McCombie W.R."/>
            <person name="Ouyang S."/>
            <person name="Schwartz D.C."/>
            <person name="Tanaka T."/>
            <person name="Wu J."/>
            <person name="Zhou S."/>
            <person name="Childs K.L."/>
            <person name="Davidson R.M."/>
            <person name="Lin H."/>
            <person name="Quesada-Ocampo L."/>
            <person name="Vaillancourt B."/>
            <person name="Sakai H."/>
            <person name="Lee S.S."/>
            <person name="Kim J."/>
            <person name="Numa H."/>
            <person name="Itoh T."/>
            <person name="Buell C.R."/>
            <person name="Matsumoto T."/>
        </authorList>
    </citation>
    <scope>NUCLEOTIDE SEQUENCE [LARGE SCALE GENOMIC DNA]</scope>
    <source>
        <strain evidence="3">cv. Nipponbare</strain>
    </source>
</reference>
<dbReference type="Gramene" id="Os10t0406900-00">
    <property type="protein sequence ID" value="Os10t0406900-00"/>
    <property type="gene ID" value="Os10g0406900"/>
</dbReference>
<proteinExistence type="predicted"/>
<organism evidence="2 3">
    <name type="scientific">Oryza sativa subsp. japonica</name>
    <name type="common">Rice</name>
    <dbReference type="NCBI Taxonomy" id="39947"/>
    <lineage>
        <taxon>Eukaryota</taxon>
        <taxon>Viridiplantae</taxon>
        <taxon>Streptophyta</taxon>
        <taxon>Embryophyta</taxon>
        <taxon>Tracheophyta</taxon>
        <taxon>Spermatophyta</taxon>
        <taxon>Magnoliopsida</taxon>
        <taxon>Liliopsida</taxon>
        <taxon>Poales</taxon>
        <taxon>Poaceae</taxon>
        <taxon>BOP clade</taxon>
        <taxon>Oryzoideae</taxon>
        <taxon>Oryzeae</taxon>
        <taxon>Oryzinae</taxon>
        <taxon>Oryza</taxon>
        <taxon>Oryza sativa</taxon>
    </lineage>
</organism>
<accession>A0A0P0XTY6</accession>
<dbReference type="OrthoDB" id="760005at2759"/>
<dbReference type="PANTHER" id="PTHR33781:SF4">
    <property type="entry name" value="PROTEIN PHYTOCHROME KINASE SUBSTRATE 1"/>
    <property type="match status" value="1"/>
</dbReference>
<keyword evidence="3" id="KW-1185">Reference proteome</keyword>
<dbReference type="OMA" id="MIEDCRY"/>
<evidence type="ECO:0000313" key="2">
    <source>
        <dbReference type="EMBL" id="BAT10781.1"/>
    </source>
</evidence>
<dbReference type="AlphaFoldDB" id="A0A0P0XTY6"/>
<dbReference type="Proteomes" id="UP000059680">
    <property type="component" value="Chromosome 10"/>
</dbReference>
<reference evidence="2 3" key="2">
    <citation type="journal article" date="2013" name="Plant Cell Physiol.">
        <title>Rice Annotation Project Database (RAP-DB): an integrative and interactive database for rice genomics.</title>
        <authorList>
            <person name="Sakai H."/>
            <person name="Lee S.S."/>
            <person name="Tanaka T."/>
            <person name="Numa H."/>
            <person name="Kim J."/>
            <person name="Kawahara Y."/>
            <person name="Wakimoto H."/>
            <person name="Yang C.C."/>
            <person name="Iwamoto M."/>
            <person name="Abe T."/>
            <person name="Yamada Y."/>
            <person name="Muto A."/>
            <person name="Inokuchi H."/>
            <person name="Ikemura T."/>
            <person name="Matsumoto T."/>
            <person name="Sasaki T."/>
            <person name="Itoh T."/>
        </authorList>
    </citation>
    <scope>NUCLEOTIDE SEQUENCE [LARGE SCALE GENOMIC DNA]</scope>
    <source>
        <strain evidence="3">cv. Nipponbare</strain>
    </source>
</reference>
<feature type="region of interest" description="Disordered" evidence="1">
    <location>
        <begin position="405"/>
        <end position="431"/>
    </location>
</feature>
<evidence type="ECO:0000256" key="1">
    <source>
        <dbReference type="SAM" id="MobiDB-lite"/>
    </source>
</evidence>
<dbReference type="PaxDb" id="39947-A0A0P0XTY6"/>
<protein>
    <submittedName>
        <fullName evidence="2">Os10g0406900 protein</fullName>
    </submittedName>
</protein>
<dbReference type="InterPro" id="IPR039615">
    <property type="entry name" value="PKS"/>
</dbReference>
<gene>
    <name evidence="2" type="ordered locus">Os10g0406900</name>
    <name evidence="2" type="ORF">OSNPB_100406900</name>
</gene>
<dbReference type="PANTHER" id="PTHR33781">
    <property type="entry name" value="PROTEIN PHYTOCHROME KINASE SUBSTRATE 1-RELATED"/>
    <property type="match status" value="1"/>
</dbReference>
<evidence type="ECO:0000313" key="3">
    <source>
        <dbReference type="Proteomes" id="UP000059680"/>
    </source>
</evidence>
<dbReference type="FunCoup" id="A0A0P0XTY6">
    <property type="interactions" value="450"/>
</dbReference>
<sequence length="431" mass="44772">MYLSCCGVYIRSKLAMWQILENISAPMESSRNGDVTVTYEHQLFGRRRNVAGGGGGFATYLDLVREEGDAGKMPPRRPLPAPPPHGVASWRRTYADGELDVFAAERYFKGAMDGADGYNKVDLASPVMAAAAARPAVAVSRPAPWTTRASVASAGSSGSTANSQAVLLREQRRRDKCCAHVGGILRSCSGKRSVHVGGAAVAATEPAGDPGDELPPATASRIEWYRDLRLDKAGDGVSHGGVVAAGLPPNLNSIGAARVAAIGREEGTAATSEYSSSSFRSNFTLLAPVKVTIPASGGDDDDDDVGSESSSDLFEIKSLMIDDCRGYEPSEASVQWSVVTASAADVSVAASGRGGGGGGKGRPAAAVAVRQQQHRRQADRPVGLLAGCVSHRAVDVSAVAAVCRPPPPPGAPATATRRRSDLSRFAHSGHL</sequence>
<dbReference type="InParanoid" id="A0A0P0XTY6"/>